<dbReference type="PANTHER" id="PTHR43270">
    <property type="entry name" value="BETA-ALA-HIS DIPEPTIDASE"/>
    <property type="match status" value="1"/>
</dbReference>
<keyword evidence="3" id="KW-0378">Hydrolase</keyword>
<evidence type="ECO:0000313" key="4">
    <source>
        <dbReference type="EMBL" id="ASO23115.1"/>
    </source>
</evidence>
<dbReference type="SUPFAM" id="SSF53187">
    <property type="entry name" value="Zn-dependent exopeptidases"/>
    <property type="match status" value="1"/>
</dbReference>
<evidence type="ECO:0000256" key="3">
    <source>
        <dbReference type="ARBA" id="ARBA00022801"/>
    </source>
</evidence>
<keyword evidence="1" id="KW-0645">Protease</keyword>
<organism evidence="4 5">
    <name type="scientific">Actinoalloteichus hoggarensis</name>
    <dbReference type="NCBI Taxonomy" id="1470176"/>
    <lineage>
        <taxon>Bacteria</taxon>
        <taxon>Bacillati</taxon>
        <taxon>Actinomycetota</taxon>
        <taxon>Actinomycetes</taxon>
        <taxon>Pseudonocardiales</taxon>
        <taxon>Pseudonocardiaceae</taxon>
        <taxon>Actinoalloteichus</taxon>
    </lineage>
</organism>
<dbReference type="GO" id="GO:0046872">
    <property type="term" value="F:metal ion binding"/>
    <property type="evidence" value="ECO:0007669"/>
    <property type="project" value="UniProtKB-KW"/>
</dbReference>
<proteinExistence type="predicted"/>
<dbReference type="Pfam" id="PF07687">
    <property type="entry name" value="M20_dimer"/>
    <property type="match status" value="1"/>
</dbReference>
<evidence type="ECO:0000313" key="5">
    <source>
        <dbReference type="Proteomes" id="UP000204221"/>
    </source>
</evidence>
<dbReference type="Pfam" id="PF01546">
    <property type="entry name" value="Peptidase_M20"/>
    <property type="match status" value="1"/>
</dbReference>
<dbReference type="EMBL" id="CP022521">
    <property type="protein sequence ID" value="ASO23115.1"/>
    <property type="molecule type" value="Genomic_DNA"/>
</dbReference>
<dbReference type="KEGG" id="ahg:AHOG_27590"/>
<protein>
    <submittedName>
        <fullName evidence="4">Uncharacterized protein</fullName>
    </submittedName>
</protein>
<gene>
    <name evidence="4" type="ORF">AHOG_27590</name>
</gene>
<dbReference type="GO" id="GO:0008233">
    <property type="term" value="F:peptidase activity"/>
    <property type="evidence" value="ECO:0007669"/>
    <property type="project" value="UniProtKB-KW"/>
</dbReference>
<reference evidence="4 5" key="1">
    <citation type="submission" date="2017-07" db="EMBL/GenBank/DDBJ databases">
        <title>Complete genome sequence of Actinoalloteichus hoggarensis DSM 45943, type strain of Actinoalloteichus hoggarensis.</title>
        <authorList>
            <person name="Ruckert C."/>
            <person name="Nouioui I."/>
            <person name="Willmese J."/>
            <person name="van Wezel G."/>
            <person name="Klenk H.-P."/>
            <person name="Kalinowski J."/>
            <person name="Zotchev S.B."/>
        </authorList>
    </citation>
    <scope>NUCLEOTIDE SEQUENCE [LARGE SCALE GENOMIC DNA]</scope>
    <source>
        <strain evidence="4 5">DSM 45943</strain>
    </source>
</reference>
<dbReference type="PANTHER" id="PTHR43270:SF4">
    <property type="entry name" value="CARNOSINE DIPEPTIDASE 2, ISOFORM A"/>
    <property type="match status" value="1"/>
</dbReference>
<dbReference type="Gene3D" id="3.30.70.360">
    <property type="match status" value="1"/>
</dbReference>
<dbReference type="InterPro" id="IPR002933">
    <property type="entry name" value="Peptidase_M20"/>
</dbReference>
<dbReference type="InterPro" id="IPR011650">
    <property type="entry name" value="Peptidase_M20_dimer"/>
</dbReference>
<dbReference type="InterPro" id="IPR051458">
    <property type="entry name" value="Cyt/Met_Dipeptidase"/>
</dbReference>
<accession>A0A221WBB2</accession>
<dbReference type="GO" id="GO:0006508">
    <property type="term" value="P:proteolysis"/>
    <property type="evidence" value="ECO:0007669"/>
    <property type="project" value="UniProtKB-KW"/>
</dbReference>
<evidence type="ECO:0000256" key="1">
    <source>
        <dbReference type="ARBA" id="ARBA00022670"/>
    </source>
</evidence>
<keyword evidence="5" id="KW-1185">Reference proteome</keyword>
<evidence type="ECO:0000256" key="2">
    <source>
        <dbReference type="ARBA" id="ARBA00022723"/>
    </source>
</evidence>
<dbReference type="Proteomes" id="UP000204221">
    <property type="component" value="Chromosome"/>
</dbReference>
<dbReference type="AlphaFoldDB" id="A0A221WBB2"/>
<dbReference type="Gene3D" id="3.40.630.10">
    <property type="entry name" value="Zn peptidases"/>
    <property type="match status" value="1"/>
</dbReference>
<sequence>MTHEDLMTTVQRQWDSAVQPSLERLVEIPALSPAFDPDWAASGHLDAAIAHVETWIADRGLAGATTRVLRLPGRTPLLVVDVPATSGAEDAGTVLLYGHLDKQPPVGGWSEGLGPWTPVVKDGRLYGRGAADDGYAAYAATTAVEALRATGGAHARAVILLETGEESGSPDLPAYLAELSEELGEVSLVVCLDSGAGDYRRIWLTTSLRGMAQLRVRVTVLDAGQHSGMAGGVVPSSFRVLRVLLDRIEDAETGRLLLPELSVEVPANRVEEVREAIEAVPNLVSDGIPMPADVRPIVDDPVEQALNNTWRPTLSVIGAAGLPDPDEAGNVLRPSTTLALSFRLPPTADPEAALAALRTALTSDVPYGARVELERSECAPGWNAPEVAPWLASALATASDEVFAAPWRTMGIGGSIPFMGLLHAAYPSAQFVVTGALGPGSNAHVPDESLQLDYAAKITAAVAVVLDAHARRD</sequence>
<keyword evidence="2" id="KW-0479">Metal-binding</keyword>
<name>A0A221WBB2_9PSEU</name>